<protein>
    <submittedName>
        <fullName evidence="1">Uncharacterized protein</fullName>
    </submittedName>
</protein>
<reference evidence="1 2" key="1">
    <citation type="submission" date="2020-07" db="EMBL/GenBank/DDBJ databases">
        <title>Genomic Encyclopedia of Type Strains, Phase IV (KMG-V): Genome sequencing to study the core and pangenomes of soil and plant-associated prokaryotes.</title>
        <authorList>
            <person name="Whitman W."/>
        </authorList>
    </citation>
    <scope>NUCLEOTIDE SEQUENCE [LARGE SCALE GENOMIC DNA]</scope>
    <source>
        <strain evidence="1 2">SEMIA 4052</strain>
    </source>
</reference>
<dbReference type="RefSeq" id="WP_179611296.1">
    <property type="nucleotide sequence ID" value="NZ_JACBZV010000002.1"/>
</dbReference>
<dbReference type="EMBL" id="JACBZV010000002">
    <property type="protein sequence ID" value="NYJ10929.1"/>
    <property type="molecule type" value="Genomic_DNA"/>
</dbReference>
<proteinExistence type="predicted"/>
<organism evidence="1 2">
    <name type="scientific">Rhizobium leguminosarum</name>
    <dbReference type="NCBI Taxonomy" id="384"/>
    <lineage>
        <taxon>Bacteria</taxon>
        <taxon>Pseudomonadati</taxon>
        <taxon>Pseudomonadota</taxon>
        <taxon>Alphaproteobacteria</taxon>
        <taxon>Hyphomicrobiales</taxon>
        <taxon>Rhizobiaceae</taxon>
        <taxon>Rhizobium/Agrobacterium group</taxon>
        <taxon>Rhizobium</taxon>
    </lineage>
</organism>
<accession>A0A7Z0DX22</accession>
<comment type="caution">
    <text evidence="1">The sequence shown here is derived from an EMBL/GenBank/DDBJ whole genome shotgun (WGS) entry which is preliminary data.</text>
</comment>
<evidence type="ECO:0000313" key="2">
    <source>
        <dbReference type="Proteomes" id="UP000535276"/>
    </source>
</evidence>
<sequence length="67" mass="7721">MFQTASNLKTLCDALSSHLELSEYLLGIHAFFDGEVIFARDVVHVNMDLSPFPVDFDSLWGWFREQI</sequence>
<name>A0A7Z0DX22_RHILE</name>
<dbReference type="Proteomes" id="UP000535276">
    <property type="component" value="Unassembled WGS sequence"/>
</dbReference>
<gene>
    <name evidence="1" type="ORF">GGI64_001976</name>
</gene>
<dbReference type="AlphaFoldDB" id="A0A7Z0DX22"/>
<evidence type="ECO:0000313" key="1">
    <source>
        <dbReference type="EMBL" id="NYJ10929.1"/>
    </source>
</evidence>